<keyword evidence="1" id="KW-0732">Signal</keyword>
<dbReference type="Gene3D" id="1.10.1330.10">
    <property type="entry name" value="Dockerin domain"/>
    <property type="match status" value="1"/>
</dbReference>
<dbReference type="GO" id="GO:0000272">
    <property type="term" value="P:polysaccharide catabolic process"/>
    <property type="evidence" value="ECO:0007669"/>
    <property type="project" value="InterPro"/>
</dbReference>
<keyword evidence="3" id="KW-1185">Reference proteome</keyword>
<evidence type="ECO:0000313" key="3">
    <source>
        <dbReference type="Proteomes" id="UP000008461"/>
    </source>
</evidence>
<dbReference type="InterPro" id="IPR026444">
    <property type="entry name" value="Secre_tail"/>
</dbReference>
<reference key="2">
    <citation type="submission" date="2011-04" db="EMBL/GenBank/DDBJ databases">
        <title>Complete sequence of chromosome of Haliscomenobacter hydrossis DSM 1100.</title>
        <authorList>
            <consortium name="US DOE Joint Genome Institute (JGI-PGF)"/>
            <person name="Lucas S."/>
            <person name="Han J."/>
            <person name="Lapidus A."/>
            <person name="Bruce D."/>
            <person name="Goodwin L."/>
            <person name="Pitluck S."/>
            <person name="Peters L."/>
            <person name="Kyrpides N."/>
            <person name="Mavromatis K."/>
            <person name="Ivanova N."/>
            <person name="Ovchinnikova G."/>
            <person name="Pagani I."/>
            <person name="Daligault H."/>
            <person name="Detter J.C."/>
            <person name="Han C."/>
            <person name="Land M."/>
            <person name="Hauser L."/>
            <person name="Markowitz V."/>
            <person name="Cheng J.-F."/>
            <person name="Hugenholtz P."/>
            <person name="Woyke T."/>
            <person name="Wu D."/>
            <person name="Verbarg S."/>
            <person name="Frueling A."/>
            <person name="Brambilla E."/>
            <person name="Klenk H.-P."/>
            <person name="Eisen J.A."/>
        </authorList>
    </citation>
    <scope>NUCLEOTIDE SEQUENCE</scope>
    <source>
        <strain>DSM 1100</strain>
    </source>
</reference>
<evidence type="ECO:0000256" key="1">
    <source>
        <dbReference type="SAM" id="SignalP"/>
    </source>
</evidence>
<dbReference type="STRING" id="760192.Halhy_2105"/>
<proteinExistence type="predicted"/>
<dbReference type="EMBL" id="CP002691">
    <property type="protein sequence ID" value="AEE49990.1"/>
    <property type="molecule type" value="Genomic_DNA"/>
</dbReference>
<dbReference type="NCBIfam" id="TIGR04183">
    <property type="entry name" value="Por_Secre_tail"/>
    <property type="match status" value="1"/>
</dbReference>
<dbReference type="Proteomes" id="UP000008461">
    <property type="component" value="Chromosome"/>
</dbReference>
<dbReference type="CDD" id="cd14252">
    <property type="entry name" value="Dockerin_like"/>
    <property type="match status" value="1"/>
</dbReference>
<dbReference type="RefSeq" id="WP_013764543.1">
    <property type="nucleotide sequence ID" value="NC_015510.1"/>
</dbReference>
<dbReference type="eggNOG" id="COG3210">
    <property type="taxonomic scope" value="Bacteria"/>
</dbReference>
<accession>F4KQK1</accession>
<feature type="signal peptide" evidence="1">
    <location>
        <begin position="1"/>
        <end position="22"/>
    </location>
</feature>
<dbReference type="HOGENOM" id="CLU_003692_0_0_10"/>
<organism evidence="2 3">
    <name type="scientific">Haliscomenobacter hydrossis (strain ATCC 27775 / DSM 1100 / LMG 10767 / O)</name>
    <dbReference type="NCBI Taxonomy" id="760192"/>
    <lineage>
        <taxon>Bacteria</taxon>
        <taxon>Pseudomonadati</taxon>
        <taxon>Bacteroidota</taxon>
        <taxon>Saprospiria</taxon>
        <taxon>Saprospirales</taxon>
        <taxon>Haliscomenobacteraceae</taxon>
        <taxon>Haliscomenobacter</taxon>
    </lineage>
</organism>
<sequence>MKKNIHLFSCLLFLFLGISATAQNLQLTVRYSIPNTRYEVYALPSTSNATFFWGPSQISIVVPASVPNADLVITSVEAGAWDDNSNAFAPAAAPGSDFHGVGSLGAPVNFIAGQEKLIFHFTLPGGGCIEGIRLFNNGSDPNSAAPGMGAGDYSNTVSDGTGTERYVNNFANNGTLCTEASISCGCYNVTVTLDANCQFTLTRNLVSDGNACTGAYVRVMDNKPTNNDVIDCAGVWTYGLFNPDGNIICWGKVTAEDKTAPALICPPADITLDCYDVNYVLNERRTIGNVGDDLRSPRPAANATDGRTINNAEGVAGTGDNCQLGLNPPGLVDDNYKNLGYAYYRDNCYNCGCRVTLKWTDKVVFYSCTDIEFTRDGYYAKIEREWVATDCNGMRADAYIQDIFFTRPDLDDFVFSIGGPADRPVTGQTGVAAGTPGYDWVVEYQSCTPDKSLILHDDVTPYHCSFFNTSSNPRCIYLDKLECNYSVSIKDTEFPICGGKGVKIDRELYVFDWCAGKIVDTFHILIKIGDFQAPTATYEHHAPYVISTGPMDCTAAFPVTVVGIKSAFGVEIKDNCTLANVSVSVYTKDRYVKGILVYEGPSTPWCITPQANGAEQRDAQSDCCIRWEKVDYAIMNGQMIGVPVGRHVMKIEAFDGCYNSSTLCFEFEVKDKIAPVMKCDDDLHISLSNANGYVDGYAQVTAADIDEGSWDNCKLAWIAVRRNVPTSCTASFILKGYDSNGNNKIDAAPFDDPKDAPANWKWIVDGKEVVDGIDNNGDGDIFDRGEFFATKGGKIMTPLQDAVDFFCCDLAERVTIELWGADTADDPETENIDESNWNYCWNDVLIEDKVAPTCVAPWDITVDCDEKNLAIIEDKVASAAVFGDVSITTGSDCANLDTVYTVTKNLKCGYGKIVRSWALTKNTVKGPITITCYQTIWVRPIHQYDICFPKDVDSDCKTPIIDTVLTDELSCDILAVNITDKRYDASDDECYKIFRTYTVINWCAYDDRCGDPMAEGSVYVVDRGLWGNYGKNPIYMLVRDRDRDLNEEFWLSKDLTPNNGDDIYVRGDGNYGGYSSLGSSVTVSSGLMPFCKPEIYAHPYDYFQDWEYYHSFMYTQIIKVYDEVAPVVTAPRDTFCIREGADCLADVTITVAATDNCTDKVTLETQYLMVAPGQTTNAGSMILYSTPRWVTKDLGNGQFEITVKNLPVGTHDLIVVVRDECGNLSKATRIPFVVADCKGPAPICINGLSTELMPNGTGGGMMAVWASDFVASDIYDCYGQGETKNGLKLVTKYSINRVGDPVIATQTGIDLDCDDVGAPVLVELHAWDEQGNDDFCITFIEVQDNRSVCVPGNGSNFGEISGVITTDDLEPVLGASVDISGAAQLNQNTNAIGGFAFKNLTKDNDYTVAAQMDKEHLNGVSTFDLVLIQKHILGVKALDNPYRLIAADVNNSKTISTIDMIQIRKLILNIDNKFANVASWKFVDATYQFPNATSPWSEVFPEVVNINDLTGKVKADFIAIKMGDVNGNASATGAVATEIRGGKDMILFAEEQQLNAGQTYAVAIRAQDLSELQGFQFTLQVGDRAEILGLEYGAMKAEHFGLFQKEGTITTSFVQASLVGAPANDAVLFTLKLKAHATTLLSKVLEINSRMTHEEAYNQNDEVMGVVLSFDNAAIDDRAVLRQNTPNPFADETSIGFYLPRATRAKLTIRDVKGALIYQVEGNYTKGNNQVILKQEQLRASGMVYYTLQTNDFTDTKKMVLLNK</sequence>
<dbReference type="InterPro" id="IPR036439">
    <property type="entry name" value="Dockerin_dom_sf"/>
</dbReference>
<dbReference type="KEGG" id="hhy:Halhy_2105"/>
<protein>
    <recommendedName>
        <fullName evidence="4">Dockerin domain-containing protein</fullName>
    </recommendedName>
</protein>
<feature type="chain" id="PRO_5003310095" description="Dockerin domain-containing protein" evidence="1">
    <location>
        <begin position="23"/>
        <end position="1764"/>
    </location>
</feature>
<gene>
    <name evidence="2" type="ordered locus">Halhy_2105</name>
</gene>
<evidence type="ECO:0008006" key="4">
    <source>
        <dbReference type="Google" id="ProtNLM"/>
    </source>
</evidence>
<name>F4KQK1_HALH1</name>
<dbReference type="OrthoDB" id="9803752at2"/>
<reference evidence="2 3" key="1">
    <citation type="journal article" date="2011" name="Stand. Genomic Sci.">
        <title>Complete genome sequence of Haliscomenobacter hydrossis type strain (O).</title>
        <authorList>
            <consortium name="US DOE Joint Genome Institute (JGI-PGF)"/>
            <person name="Daligault H."/>
            <person name="Lapidus A."/>
            <person name="Zeytun A."/>
            <person name="Nolan M."/>
            <person name="Lucas S."/>
            <person name="Del Rio T.G."/>
            <person name="Tice H."/>
            <person name="Cheng J.F."/>
            <person name="Tapia R."/>
            <person name="Han C."/>
            <person name="Goodwin L."/>
            <person name="Pitluck S."/>
            <person name="Liolios K."/>
            <person name="Pagani I."/>
            <person name="Ivanova N."/>
            <person name="Huntemann M."/>
            <person name="Mavromatis K."/>
            <person name="Mikhailova N."/>
            <person name="Pati A."/>
            <person name="Chen A."/>
            <person name="Palaniappan K."/>
            <person name="Land M."/>
            <person name="Hauser L."/>
            <person name="Brambilla E.M."/>
            <person name="Rohde M."/>
            <person name="Verbarg S."/>
            <person name="Goker M."/>
            <person name="Bristow J."/>
            <person name="Eisen J.A."/>
            <person name="Markowitz V."/>
            <person name="Hugenholtz P."/>
            <person name="Kyrpides N.C."/>
            <person name="Klenk H.P."/>
            <person name="Woyke T."/>
        </authorList>
    </citation>
    <scope>NUCLEOTIDE SEQUENCE [LARGE SCALE GENOMIC DNA]</scope>
    <source>
        <strain evidence="3">ATCC 27775 / DSM 1100 / LMG 10767 / O</strain>
    </source>
</reference>
<evidence type="ECO:0000313" key="2">
    <source>
        <dbReference type="EMBL" id="AEE49990.1"/>
    </source>
</evidence>